<dbReference type="InterPro" id="IPR029055">
    <property type="entry name" value="Ntn_hydrolases_N"/>
</dbReference>
<reference evidence="3 4" key="1">
    <citation type="submission" date="2016-10" db="EMBL/GenBank/DDBJ databases">
        <authorList>
            <person name="de Groot N.N."/>
        </authorList>
    </citation>
    <scope>NUCLEOTIDE SEQUENCE [LARGE SCALE GENOMIC DNA]</scope>
    <source>
        <strain evidence="3 4">SP2</strain>
    </source>
</reference>
<dbReference type="GO" id="GO:0004066">
    <property type="term" value="F:asparagine synthase (glutamine-hydrolyzing) activity"/>
    <property type="evidence" value="ECO:0007669"/>
    <property type="project" value="InterPro"/>
</dbReference>
<dbReference type="Gene3D" id="3.40.50.620">
    <property type="entry name" value="HUPs"/>
    <property type="match status" value="1"/>
</dbReference>
<proteinExistence type="predicted"/>
<dbReference type="OrthoDB" id="8692at2157"/>
<name>A0A1I3KJJ7_9EURY</name>
<dbReference type="PANTHER" id="PTHR43284">
    <property type="entry name" value="ASPARAGINE SYNTHETASE (GLUTAMINE-HYDROLYZING)"/>
    <property type="match status" value="1"/>
</dbReference>
<dbReference type="SUPFAM" id="SSF52402">
    <property type="entry name" value="Adenine nucleotide alpha hydrolases-like"/>
    <property type="match status" value="1"/>
</dbReference>
<dbReference type="Pfam" id="PF13537">
    <property type="entry name" value="GATase_7"/>
    <property type="match status" value="1"/>
</dbReference>
<organism evidence="3 4">
    <name type="scientific">Natronobacterium gregoryi</name>
    <dbReference type="NCBI Taxonomy" id="44930"/>
    <lineage>
        <taxon>Archaea</taxon>
        <taxon>Methanobacteriati</taxon>
        <taxon>Methanobacteriota</taxon>
        <taxon>Stenosarchaea group</taxon>
        <taxon>Halobacteria</taxon>
        <taxon>Halobacteriales</taxon>
        <taxon>Natrialbaceae</taxon>
        <taxon>Natronobacterium</taxon>
    </lineage>
</organism>
<dbReference type="InterPro" id="IPR001962">
    <property type="entry name" value="Asn_synthase"/>
</dbReference>
<dbReference type="EMBL" id="FORO01000004">
    <property type="protein sequence ID" value="SFI72659.1"/>
    <property type="molecule type" value="Genomic_DNA"/>
</dbReference>
<dbReference type="InterPro" id="IPR017932">
    <property type="entry name" value="GATase_2_dom"/>
</dbReference>
<dbReference type="GO" id="GO:0006529">
    <property type="term" value="P:asparagine biosynthetic process"/>
    <property type="evidence" value="ECO:0007669"/>
    <property type="project" value="InterPro"/>
</dbReference>
<dbReference type="AlphaFoldDB" id="A0A1I3KJJ7"/>
<dbReference type="PANTHER" id="PTHR43284:SF1">
    <property type="entry name" value="ASPARAGINE SYNTHETASE"/>
    <property type="match status" value="1"/>
</dbReference>
<protein>
    <submittedName>
        <fullName evidence="3">Asparagine synthase (Glutamine-hydrolysing)</fullName>
    </submittedName>
</protein>
<feature type="domain" description="Asparagine synthetase" evidence="1">
    <location>
        <begin position="223"/>
        <end position="500"/>
    </location>
</feature>
<dbReference type="Gene3D" id="3.60.20.10">
    <property type="entry name" value="Glutamine Phosphoribosylpyrophosphate, subunit 1, domain 1"/>
    <property type="match status" value="1"/>
</dbReference>
<evidence type="ECO:0000259" key="2">
    <source>
        <dbReference type="Pfam" id="PF13537"/>
    </source>
</evidence>
<feature type="domain" description="Glutamine amidotransferase type-2" evidence="2">
    <location>
        <begin position="49"/>
        <end position="149"/>
    </location>
</feature>
<evidence type="ECO:0000259" key="1">
    <source>
        <dbReference type="Pfam" id="PF00733"/>
    </source>
</evidence>
<dbReference type="SUPFAM" id="SSF56235">
    <property type="entry name" value="N-terminal nucleophile aminohydrolases (Ntn hydrolases)"/>
    <property type="match status" value="1"/>
</dbReference>
<dbReference type="OMA" id="FENFECD"/>
<dbReference type="InterPro" id="IPR014729">
    <property type="entry name" value="Rossmann-like_a/b/a_fold"/>
</dbReference>
<sequence>MVGICGGTGSLRRLVDGDHLPAREENVAREFSKETIAVHTVDHTVLNETQPARTDDGELIWVWGDVYGHGSTDNYSPKPPGISNAEYCVSRYGEVGIQFPTTLNGECCGVVYQPDEETLTLFTDHLSTRPLYYVATGDGIAFSSSITPLAPLSAGLSEDRVAEFMHYKRVFGIRTVFEDVRQVPPASIVQFDARTGEKLRTETYWTPTYAPVSKPLEEYVDEFAERFADALEDRMREDGDYGVLLSGGSDSRLFVAATDEPLVGLHMNDWLNEEARVAKQVADTSGNEFLLLEREPDHYPSILDDGIQYSNLNGAYTQGHVIGFDEELREEVDVIFSGHLADSLYGRSKVPQFELKIPGTGEAAEIPIYKAVDTLEETIDILSDTDDYYFGPTYNGTFRSGNPETVPTDDSLHDILSNACHVDEDNVELGNVEYDSFEDLALYNYVYPLTNAWSAFHHFSYVQTHPYRNPFLDRRLVTLQTQIPIEYRLRGEIVNKAIAKLAPDLAAIPRAGTRTPLDRSFPVRYVWRHWSGVRRLLFSSEPDDHRTQGPWPDKSFAREKYLAVNDQITTQKEKTQSIPAISWKDVDKSSGGTDRILTLINHPAIESVVETGSETDDQPKVE</sequence>
<dbReference type="Pfam" id="PF00733">
    <property type="entry name" value="Asn_synthase"/>
    <property type="match status" value="1"/>
</dbReference>
<dbReference type="InterPro" id="IPR051786">
    <property type="entry name" value="ASN_synthetase/amidase"/>
</dbReference>
<dbReference type="Proteomes" id="UP000182829">
    <property type="component" value="Unassembled WGS sequence"/>
</dbReference>
<gene>
    <name evidence="3" type="ORF">SAMN05443661_10489</name>
</gene>
<evidence type="ECO:0000313" key="4">
    <source>
        <dbReference type="Proteomes" id="UP000182829"/>
    </source>
</evidence>
<accession>A0A1I3KJJ7</accession>
<evidence type="ECO:0000313" key="3">
    <source>
        <dbReference type="EMBL" id="SFI72659.1"/>
    </source>
</evidence>